<evidence type="ECO:0000313" key="3">
    <source>
        <dbReference type="EMBL" id="CAH1794434.1"/>
    </source>
</evidence>
<dbReference type="Proteomes" id="UP000749559">
    <property type="component" value="Unassembled WGS sequence"/>
</dbReference>
<feature type="compositionally biased region" description="Polar residues" evidence="2">
    <location>
        <begin position="47"/>
        <end position="65"/>
    </location>
</feature>
<feature type="coiled-coil region" evidence="1">
    <location>
        <begin position="1057"/>
        <end position="1103"/>
    </location>
</feature>
<dbReference type="PANTHER" id="PTHR31540">
    <property type="entry name" value="CENTROSOMAL PROTEIN OF 131 KDA"/>
    <property type="match status" value="1"/>
</dbReference>
<feature type="region of interest" description="Disordered" evidence="2">
    <location>
        <begin position="1"/>
        <end position="123"/>
    </location>
</feature>
<feature type="compositionally biased region" description="Basic and acidic residues" evidence="2">
    <location>
        <begin position="95"/>
        <end position="112"/>
    </location>
</feature>
<dbReference type="GO" id="GO:0005929">
    <property type="term" value="C:cilium"/>
    <property type="evidence" value="ECO:0007669"/>
    <property type="project" value="GOC"/>
</dbReference>
<feature type="coiled-coil region" evidence="1">
    <location>
        <begin position="1154"/>
        <end position="1249"/>
    </location>
</feature>
<feature type="compositionally biased region" description="Basic and acidic residues" evidence="2">
    <location>
        <begin position="967"/>
        <end position="976"/>
    </location>
</feature>
<feature type="region of interest" description="Disordered" evidence="2">
    <location>
        <begin position="148"/>
        <end position="312"/>
    </location>
</feature>
<sequence>MSGRKSRNFDDMDLSLTGSQFSGLSGQQRRPGSASAKSKRPSSASGTRSATSNLLNGTIGSSQGTKSKKTHLRAGSHNGPLSTRSNNSDLSAGDSARDTTRSSARDTTRSSVRDTIGLSASRQTAKEAAALSIQKSKDDFLALFENTTHTPPRINKPKAATKASVNTHWQSSLSPRDRTMNSARSISTVDTDATTERETTHSQSFFTPPSARSTSTIDSEHLREVKARIRRSTSGESLTTQSSIYKTNSVELSPEGGAIRKTSSKEFRTSQESLSQLRNSRDLRVMTSLANNGNQNGNNLLHTPNSNNDVLNSHRLLSPRKAQTLNSIANNMTSQAMSPGTKTSLSDIENSYQNIKPKTPVNQITKSSKTNSETVGRNVAEDYIKVVNMSASKIQNWYRRILRRSRTAEAAMKRLLDQKRQEKQEQSQQDEQKKDLERQVEHDRKKNKEDRARQARQQAIQELHKKREGKRIENQRKAEEELVFLQSNGKLTKNPSNKNNIKRKVLKKTRPKSRSNEHLETDSEDDIERSRSPARPKSPKRPGTASSVGRKVDEIFQDNNITHRTLDVENDFGVEDAPPQTPSNAPSKTTTLDDLMSTLKLLEEDEKFPTPRIEIEEKNETRKSWFATGATSDEESAGYLSADKLEKLNKQKVPNSKSGLLSEGKLKSIMTFLDEVDTTERLDNIDQEINKVNEMLERPALLVPTGDELVQMERAAAQASEVTSTVLNQRMELDEKKRSIQMLQKALNQQRELTVRHAKETEKEMKKRLNVQKEEYEETIKRHLGFIDQLIDDKKTLGEKCESLVKELKQIEKKYSETMKNKEENHGIELQKIKEVHAAAEKLRREKWIDEKTKKIKEMTVKGLEPEIQRLISKHKTEIKKLKSIHEAELLEADERAGGRYIKMTEDLRDQLAEEKEAACSRERELARKTYEKQMQQEEEAFQQQRRRLYQEVQEEKERLAQQASRQRAEIDKLQRQLENSHSSAVDAMKSEYEKAREEQERRHESETRELKERLAIEKDAWEENYKKKQETWLLQKERELKEQVRKDRDKEIEMVIMRLEEDNVSAREESERAAENRIKRIRDKYENEMVELERSERTALEKYNAMKAQLTEVEGENKRLVVLDRQKDQEIRDIREMSEKLHGERDRVADIIRQEFADRIVATEEENKRLKNEMSEMKARHRLEKERAKSEVEIVQKAKEEEMEEVHKRVKQAIVKKEDVVQQLRQQYQAAVKRADHLEGLLEQQRKQLLGKR</sequence>
<dbReference type="GO" id="GO:0010824">
    <property type="term" value="P:regulation of centrosome duplication"/>
    <property type="evidence" value="ECO:0007669"/>
    <property type="project" value="TreeGrafter"/>
</dbReference>
<keyword evidence="1" id="KW-0175">Coiled coil</keyword>
<feature type="compositionally biased region" description="Polar residues" evidence="2">
    <location>
        <begin position="16"/>
        <end position="30"/>
    </location>
</feature>
<feature type="coiled-coil region" evidence="1">
    <location>
        <begin position="733"/>
        <end position="825"/>
    </location>
</feature>
<feature type="region of interest" description="Disordered" evidence="2">
    <location>
        <begin position="486"/>
        <end position="558"/>
    </location>
</feature>
<comment type="caution">
    <text evidence="3">The sequence shown here is derived from an EMBL/GenBank/DDBJ whole genome shotgun (WGS) entry which is preliminary data.</text>
</comment>
<proteinExistence type="predicted"/>
<feature type="compositionally biased region" description="Polar residues" evidence="2">
    <location>
        <begin position="300"/>
        <end position="311"/>
    </location>
</feature>
<feature type="region of interest" description="Disordered" evidence="2">
    <location>
        <begin position="960"/>
        <end position="1009"/>
    </location>
</feature>
<organism evidence="3 4">
    <name type="scientific">Owenia fusiformis</name>
    <name type="common">Polychaete worm</name>
    <dbReference type="NCBI Taxonomy" id="6347"/>
    <lineage>
        <taxon>Eukaryota</taxon>
        <taxon>Metazoa</taxon>
        <taxon>Spiralia</taxon>
        <taxon>Lophotrochozoa</taxon>
        <taxon>Annelida</taxon>
        <taxon>Polychaeta</taxon>
        <taxon>Sedentaria</taxon>
        <taxon>Canalipalpata</taxon>
        <taxon>Sabellida</taxon>
        <taxon>Oweniida</taxon>
        <taxon>Oweniidae</taxon>
        <taxon>Owenia</taxon>
    </lineage>
</organism>
<feature type="region of interest" description="Disordered" evidence="2">
    <location>
        <begin position="572"/>
        <end position="591"/>
    </location>
</feature>
<feature type="compositionally biased region" description="Polar residues" evidence="2">
    <location>
        <begin position="232"/>
        <end position="251"/>
    </location>
</feature>
<keyword evidence="4" id="KW-1185">Reference proteome</keyword>
<protein>
    <submittedName>
        <fullName evidence="3">Uncharacterized protein</fullName>
    </submittedName>
</protein>
<evidence type="ECO:0000256" key="1">
    <source>
        <dbReference type="SAM" id="Coils"/>
    </source>
</evidence>
<feature type="compositionally biased region" description="Basic and acidic residues" evidence="2">
    <location>
        <begin position="417"/>
        <end position="453"/>
    </location>
</feature>
<feature type="compositionally biased region" description="Polar residues" evidence="2">
    <location>
        <begin position="486"/>
        <end position="499"/>
    </location>
</feature>
<feature type="compositionally biased region" description="Polar residues" evidence="2">
    <location>
        <begin position="582"/>
        <end position="591"/>
    </location>
</feature>
<reference evidence="3" key="1">
    <citation type="submission" date="2022-03" db="EMBL/GenBank/DDBJ databases">
        <authorList>
            <person name="Martin C."/>
        </authorList>
    </citation>
    <scope>NUCLEOTIDE SEQUENCE</scope>
</reference>
<feature type="region of interest" description="Disordered" evidence="2">
    <location>
        <begin position="417"/>
        <end position="474"/>
    </location>
</feature>
<dbReference type="AlphaFoldDB" id="A0A8J1U908"/>
<dbReference type="GO" id="GO:0035735">
    <property type="term" value="P:intraciliary transport involved in cilium assembly"/>
    <property type="evidence" value="ECO:0007669"/>
    <property type="project" value="InterPro"/>
</dbReference>
<dbReference type="OrthoDB" id="197735at2759"/>
<feature type="compositionally biased region" description="Basic and acidic residues" evidence="2">
    <location>
        <begin position="218"/>
        <end position="227"/>
    </location>
</feature>
<feature type="compositionally biased region" description="Basic residues" evidence="2">
    <location>
        <begin position="500"/>
        <end position="513"/>
    </location>
</feature>
<accession>A0A8J1U908</accession>
<gene>
    <name evidence="3" type="ORF">OFUS_LOCUS19126</name>
</gene>
<evidence type="ECO:0000313" key="4">
    <source>
        <dbReference type="Proteomes" id="UP000749559"/>
    </source>
</evidence>
<feature type="compositionally biased region" description="Low complexity" evidence="2">
    <location>
        <begin position="31"/>
        <end position="46"/>
    </location>
</feature>
<name>A0A8J1U908_OWEFU</name>
<dbReference type="GO" id="GO:0034451">
    <property type="term" value="C:centriolar satellite"/>
    <property type="evidence" value="ECO:0007669"/>
    <property type="project" value="TreeGrafter"/>
</dbReference>
<feature type="compositionally biased region" description="Polar residues" evidence="2">
    <location>
        <begin position="79"/>
        <end position="90"/>
    </location>
</feature>
<feature type="compositionally biased region" description="Polar residues" evidence="2">
    <location>
        <begin position="201"/>
        <end position="217"/>
    </location>
</feature>
<dbReference type="PANTHER" id="PTHR31540:SF1">
    <property type="entry name" value="CENTROSOMAL PROTEIN OF 131 KDA"/>
    <property type="match status" value="1"/>
</dbReference>
<feature type="compositionally biased region" description="Polar residues" evidence="2">
    <location>
        <begin position="163"/>
        <end position="192"/>
    </location>
</feature>
<evidence type="ECO:0000256" key="2">
    <source>
        <dbReference type="SAM" id="MobiDB-lite"/>
    </source>
</evidence>
<feature type="compositionally biased region" description="Basic and acidic residues" evidence="2">
    <location>
        <begin position="989"/>
        <end position="1009"/>
    </location>
</feature>
<dbReference type="EMBL" id="CAIIXF020000009">
    <property type="protein sequence ID" value="CAH1794434.1"/>
    <property type="molecule type" value="Genomic_DNA"/>
</dbReference>
<dbReference type="InterPro" id="IPR030465">
    <property type="entry name" value="CEP131"/>
</dbReference>
<feature type="compositionally biased region" description="Basic and acidic residues" evidence="2">
    <location>
        <begin position="462"/>
        <end position="474"/>
    </location>
</feature>